<sequence length="173" mass="18695">MTPDRSSPDRTTSTDVEGATPADAEGSDSGSDADSDSESGSDPDSGSDPGEAADELPFDGTVLVQAGALASVPLSRLPGILRPLQRHLGDRIDQYRREYERVLREPDRELFLVDPSHWDVLASDVGLDDRARDAARRTHEAQLTRSGSVHDRRAEFEAALEIRSVVVIGADDD</sequence>
<protein>
    <recommendedName>
        <fullName evidence="2">DUF8048 domain-containing protein</fullName>
    </recommendedName>
</protein>
<keyword evidence="4" id="KW-1185">Reference proteome</keyword>
<name>A0A1H6IK57_9EURY</name>
<feature type="region of interest" description="Disordered" evidence="1">
    <location>
        <begin position="1"/>
        <end position="58"/>
    </location>
</feature>
<feature type="domain" description="DUF8048" evidence="2">
    <location>
        <begin position="57"/>
        <end position="169"/>
    </location>
</feature>
<evidence type="ECO:0000256" key="1">
    <source>
        <dbReference type="SAM" id="MobiDB-lite"/>
    </source>
</evidence>
<dbReference type="STRING" id="1267564.SAMN05192561_103132"/>
<accession>A0A1H6IK57</accession>
<dbReference type="Pfam" id="PF26222">
    <property type="entry name" value="DUF8048"/>
    <property type="match status" value="1"/>
</dbReference>
<dbReference type="EMBL" id="FNWU01000003">
    <property type="protein sequence ID" value="SEH49839.1"/>
    <property type="molecule type" value="Genomic_DNA"/>
</dbReference>
<gene>
    <name evidence="3" type="ORF">SAMN05192561_103132</name>
</gene>
<dbReference type="AlphaFoldDB" id="A0A1H6IK57"/>
<feature type="compositionally biased region" description="Low complexity" evidence="1">
    <location>
        <begin position="21"/>
        <end position="30"/>
    </location>
</feature>
<dbReference type="Proteomes" id="UP000199215">
    <property type="component" value="Unassembled WGS sequence"/>
</dbReference>
<proteinExistence type="predicted"/>
<organism evidence="3 4">
    <name type="scientific">Halopenitus malekzadehii</name>
    <dbReference type="NCBI Taxonomy" id="1267564"/>
    <lineage>
        <taxon>Archaea</taxon>
        <taxon>Methanobacteriati</taxon>
        <taxon>Methanobacteriota</taxon>
        <taxon>Stenosarchaea group</taxon>
        <taxon>Halobacteria</taxon>
        <taxon>Halobacteriales</taxon>
        <taxon>Haloferacaceae</taxon>
        <taxon>Halopenitus</taxon>
    </lineage>
</organism>
<evidence type="ECO:0000313" key="4">
    <source>
        <dbReference type="Proteomes" id="UP000199215"/>
    </source>
</evidence>
<evidence type="ECO:0000259" key="2">
    <source>
        <dbReference type="Pfam" id="PF26222"/>
    </source>
</evidence>
<evidence type="ECO:0000313" key="3">
    <source>
        <dbReference type="EMBL" id="SEH49839.1"/>
    </source>
</evidence>
<dbReference type="InterPro" id="IPR058361">
    <property type="entry name" value="DUF8048"/>
</dbReference>
<dbReference type="RefSeq" id="WP_245710103.1">
    <property type="nucleotide sequence ID" value="NZ_FNWU01000003.1"/>
</dbReference>
<feature type="compositionally biased region" description="Acidic residues" evidence="1">
    <location>
        <begin position="31"/>
        <end position="41"/>
    </location>
</feature>
<reference evidence="3" key="1">
    <citation type="submission" date="2016-10" db="EMBL/GenBank/DDBJ databases">
        <authorList>
            <person name="de Groot N.N."/>
        </authorList>
    </citation>
    <scope>NUCLEOTIDE SEQUENCE [LARGE SCALE GENOMIC DNA]</scope>
    <source>
        <strain evidence="3">IBRC-M10418</strain>
    </source>
</reference>